<gene>
    <name evidence="2" type="ORF">FKW77_007540</name>
</gene>
<organism evidence="2 3">
    <name type="scientific">Venturia effusa</name>
    <dbReference type="NCBI Taxonomy" id="50376"/>
    <lineage>
        <taxon>Eukaryota</taxon>
        <taxon>Fungi</taxon>
        <taxon>Dikarya</taxon>
        <taxon>Ascomycota</taxon>
        <taxon>Pezizomycotina</taxon>
        <taxon>Dothideomycetes</taxon>
        <taxon>Pleosporomycetidae</taxon>
        <taxon>Venturiales</taxon>
        <taxon>Venturiaceae</taxon>
        <taxon>Venturia</taxon>
    </lineage>
</organism>
<keyword evidence="3" id="KW-1185">Reference proteome</keyword>
<evidence type="ECO:0000256" key="1">
    <source>
        <dbReference type="SAM" id="MobiDB-lite"/>
    </source>
</evidence>
<sequence>MSRSSSSLQASQQYNSTTTALTTPENTSPVPTLENIHDHLSIIKHIAHTSSPRNAHNNLNAVHLGLDDASSKLVTFQDGLKRTCSAAVFDSDTPVAFYTISDTLLDVLREVELAPEKIAFEGKTKRSLKETWRNLKTFGPLVGERQLQLRMLYISTLSVVMKVLALSFTLPYILEKEGLIDSDWIFQVKRCVLTQGFTQSFGTDPLKSNTSCDIGLPLPLLISCSSKPPIWAGKSHSRQAEIRRRNSALEKAHAETSRLGRVNGGGWVSGGAIIQHGVPTLTNFEQTVQAIRDLTVESREVGSEDEEDDSSAAQFKPVDYNQLSALPSQRSSRIESHKSSCPHPQAEEDYFSTKHKLFRPQSVPTPIRLKSETPAKPTATFIPTTTRTESEPPRFDSPIDSLLAPDLTETHFYFHNLKRHTDAEQQRELKKDSGAGFESEDESQCSMESETGPLEMPSPRLWRDVVGGYFDF</sequence>
<evidence type="ECO:0000313" key="3">
    <source>
        <dbReference type="Proteomes" id="UP000316270"/>
    </source>
</evidence>
<name>A0A517LLS1_9PEZI</name>
<reference evidence="2 3" key="1">
    <citation type="submission" date="2019-07" db="EMBL/GenBank/DDBJ databases">
        <title>Finished genome of Venturia effusa.</title>
        <authorList>
            <person name="Young C.A."/>
            <person name="Cox M.P."/>
            <person name="Ganley A.R.D."/>
            <person name="David W.J."/>
        </authorList>
    </citation>
    <scope>NUCLEOTIDE SEQUENCE [LARGE SCALE GENOMIC DNA]</scope>
    <source>
        <strain evidence="3">albino</strain>
    </source>
</reference>
<feature type="region of interest" description="Disordered" evidence="1">
    <location>
        <begin position="377"/>
        <end position="396"/>
    </location>
</feature>
<dbReference type="AlphaFoldDB" id="A0A517LLS1"/>
<accession>A0A517LLS1</accession>
<feature type="compositionally biased region" description="Basic and acidic residues" evidence="1">
    <location>
        <begin position="421"/>
        <end position="433"/>
    </location>
</feature>
<protein>
    <submittedName>
        <fullName evidence="2">Uncharacterized protein</fullName>
    </submittedName>
</protein>
<dbReference type="Proteomes" id="UP000316270">
    <property type="component" value="Chromosome 15"/>
</dbReference>
<feature type="region of interest" description="Disordered" evidence="1">
    <location>
        <begin position="1"/>
        <end position="32"/>
    </location>
</feature>
<proteinExistence type="predicted"/>
<feature type="compositionally biased region" description="Low complexity" evidence="1">
    <location>
        <begin position="1"/>
        <end position="16"/>
    </location>
</feature>
<dbReference type="OrthoDB" id="4037694at2759"/>
<feature type="compositionally biased region" description="Polar residues" evidence="1">
    <location>
        <begin position="321"/>
        <end position="331"/>
    </location>
</feature>
<feature type="region of interest" description="Disordered" evidence="1">
    <location>
        <begin position="298"/>
        <end position="346"/>
    </location>
</feature>
<evidence type="ECO:0000313" key="2">
    <source>
        <dbReference type="EMBL" id="QDS76599.1"/>
    </source>
</evidence>
<feature type="compositionally biased region" description="Polar residues" evidence="1">
    <location>
        <begin position="17"/>
        <end position="30"/>
    </location>
</feature>
<feature type="region of interest" description="Disordered" evidence="1">
    <location>
        <begin position="421"/>
        <end position="460"/>
    </location>
</feature>
<feature type="compositionally biased region" description="Low complexity" evidence="1">
    <location>
        <begin position="377"/>
        <end position="387"/>
    </location>
</feature>
<dbReference type="EMBL" id="CP042199">
    <property type="protein sequence ID" value="QDS76599.1"/>
    <property type="molecule type" value="Genomic_DNA"/>
</dbReference>